<dbReference type="PROSITE" id="PS50297">
    <property type="entry name" value="ANK_REP_REGION"/>
    <property type="match status" value="6"/>
</dbReference>
<accession>A0A430Q6Y5</accession>
<evidence type="ECO:0000313" key="5">
    <source>
        <dbReference type="EMBL" id="RTG83468.1"/>
    </source>
</evidence>
<dbReference type="AlphaFoldDB" id="A0A430Q6Y5"/>
<gene>
    <name evidence="5" type="ORF">DC041_0007919</name>
</gene>
<dbReference type="STRING" id="6184.A0A430Q6Y5"/>
<dbReference type="PROSITE" id="PS50088">
    <property type="entry name" value="ANK_REPEAT"/>
    <property type="match status" value="6"/>
</dbReference>
<evidence type="ECO:0000256" key="4">
    <source>
        <dbReference type="PROSITE-ProRule" id="PRU00023"/>
    </source>
</evidence>
<feature type="repeat" description="ANK" evidence="4">
    <location>
        <begin position="77"/>
        <end position="109"/>
    </location>
</feature>
<dbReference type="Pfam" id="PF00023">
    <property type="entry name" value="Ank"/>
    <property type="match status" value="2"/>
</dbReference>
<sequence>MYWKRVFMIKNKQMIDAIRILKSGDSDDLQNLLQTFNIHSRDADNNTLLHHACLLGNVKAVRLLLDSGVHANASNIDGQTPICDAALSGSAEIISLLLRSKVDVNPPSYWGSPLIYATQNESINAMKVLIDAGASLNSPERNGLCADPNCGVRLTTPLHMAAKLNDVDITYLLLEFGASPTSLDKENRTPIDYVPNTSPVYQLLKSVQTLILNPFTFNVLCRIKNKQMIDAIRILKSGDSDDLQNLLQTFNIHSRDADNNTLLHHACLLGNVKAVRLLLDSGVHANASNIDGQTPICDAALSGSAEIISLLLRSKVDVNPPSYWGSPLIYATQNESINAMKVLIDAGASLNSPERNGLCADPNCGVRLTTPLHMAAKLNDVDITYLLLEFGASPTSLDKENRTPIDYVPNTSPVYQLLKSVQSELVGNLQ</sequence>
<reference evidence="5 6" key="1">
    <citation type="journal article" date="2019" name="PLoS Pathog.">
        <title>Genome sequence of the bovine parasite Schistosoma bovis Tanzania.</title>
        <authorList>
            <person name="Oey H."/>
            <person name="Zakrzewski M."/>
            <person name="Gobert G."/>
            <person name="Gravermann K."/>
            <person name="Stoye J."/>
            <person name="Jones M."/>
            <person name="Mcmanus D."/>
            <person name="Krause L."/>
        </authorList>
    </citation>
    <scope>NUCLEOTIDE SEQUENCE [LARGE SCALE GENOMIC DNA]</scope>
    <source>
        <strain evidence="5 6">TAN1997</strain>
    </source>
</reference>
<comment type="similarity">
    <text evidence="1">Belongs to the ankyrin SOCS box (ASB) family.</text>
</comment>
<feature type="repeat" description="ANK" evidence="4">
    <location>
        <begin position="367"/>
        <end position="399"/>
    </location>
</feature>
<feature type="repeat" description="ANK" evidence="4">
    <location>
        <begin position="153"/>
        <end position="185"/>
    </location>
</feature>
<keyword evidence="2" id="KW-0677">Repeat</keyword>
<evidence type="ECO:0000313" key="6">
    <source>
        <dbReference type="Proteomes" id="UP000290809"/>
    </source>
</evidence>
<evidence type="ECO:0000256" key="1">
    <source>
        <dbReference type="ARBA" id="ARBA00005949"/>
    </source>
</evidence>
<feature type="repeat" description="ANK" evidence="4">
    <location>
        <begin position="258"/>
        <end position="290"/>
    </location>
</feature>
<dbReference type="SUPFAM" id="SSF48403">
    <property type="entry name" value="Ankyrin repeat"/>
    <property type="match status" value="1"/>
</dbReference>
<dbReference type="GO" id="GO:0016567">
    <property type="term" value="P:protein ubiquitination"/>
    <property type="evidence" value="ECO:0007669"/>
    <property type="project" value="TreeGrafter"/>
</dbReference>
<organism evidence="5 6">
    <name type="scientific">Schistosoma bovis</name>
    <name type="common">Blood fluke</name>
    <dbReference type="NCBI Taxonomy" id="6184"/>
    <lineage>
        <taxon>Eukaryota</taxon>
        <taxon>Metazoa</taxon>
        <taxon>Spiralia</taxon>
        <taxon>Lophotrochozoa</taxon>
        <taxon>Platyhelminthes</taxon>
        <taxon>Trematoda</taxon>
        <taxon>Digenea</taxon>
        <taxon>Strigeidida</taxon>
        <taxon>Schistosomatoidea</taxon>
        <taxon>Schistosomatidae</taxon>
        <taxon>Schistosoma</taxon>
    </lineage>
</organism>
<proteinExistence type="inferred from homology"/>
<dbReference type="EMBL" id="QMKO01002451">
    <property type="protein sequence ID" value="RTG83468.1"/>
    <property type="molecule type" value="Genomic_DNA"/>
</dbReference>
<dbReference type="Gene3D" id="1.25.40.20">
    <property type="entry name" value="Ankyrin repeat-containing domain"/>
    <property type="match status" value="2"/>
</dbReference>
<dbReference type="PANTHER" id="PTHR24136">
    <property type="entry name" value="SOWAH (DROSOPHILA) HOMOLOG"/>
    <property type="match status" value="1"/>
</dbReference>
<comment type="caution">
    <text evidence="5">The sequence shown here is derived from an EMBL/GenBank/DDBJ whole genome shotgun (WGS) entry which is preliminary data.</text>
</comment>
<dbReference type="InterPro" id="IPR002110">
    <property type="entry name" value="Ankyrin_rpt"/>
</dbReference>
<evidence type="ECO:0000256" key="2">
    <source>
        <dbReference type="ARBA" id="ARBA00022737"/>
    </source>
</evidence>
<dbReference type="Proteomes" id="UP000290809">
    <property type="component" value="Unassembled WGS sequence"/>
</dbReference>
<keyword evidence="6" id="KW-1185">Reference proteome</keyword>
<feature type="repeat" description="ANK" evidence="4">
    <location>
        <begin position="44"/>
        <end position="76"/>
    </location>
</feature>
<name>A0A430Q6Y5_SCHBO</name>
<keyword evidence="3 4" id="KW-0040">ANK repeat</keyword>
<dbReference type="GO" id="GO:0045732">
    <property type="term" value="P:positive regulation of protein catabolic process"/>
    <property type="evidence" value="ECO:0007669"/>
    <property type="project" value="TreeGrafter"/>
</dbReference>
<dbReference type="Pfam" id="PF12796">
    <property type="entry name" value="Ank_2"/>
    <property type="match status" value="2"/>
</dbReference>
<feature type="repeat" description="ANK" evidence="4">
    <location>
        <begin position="291"/>
        <end position="323"/>
    </location>
</feature>
<evidence type="ECO:0000256" key="3">
    <source>
        <dbReference type="ARBA" id="ARBA00023043"/>
    </source>
</evidence>
<protein>
    <submittedName>
        <fullName evidence="5">Uncharacterized protein</fullName>
    </submittedName>
</protein>
<dbReference type="InterPro" id="IPR036770">
    <property type="entry name" value="Ankyrin_rpt-contain_sf"/>
</dbReference>
<dbReference type="SMART" id="SM00248">
    <property type="entry name" value="ANK"/>
    <property type="match status" value="8"/>
</dbReference>
<dbReference type="PANTHER" id="PTHR24136:SF53">
    <property type="entry name" value="ANKYRIN REPEAT AND SOCS BOX CONTAINING 13"/>
    <property type="match status" value="1"/>
</dbReference>
<dbReference type="InterPro" id="IPR051573">
    <property type="entry name" value="Ankyrin-SOCS_box_domain"/>
</dbReference>